<keyword evidence="3" id="KW-1185">Reference proteome</keyword>
<protein>
    <submittedName>
        <fullName evidence="2">Tigger transposable element-derived protein 4</fullName>
    </submittedName>
</protein>
<name>A0AAV4G844_9GAST</name>
<gene>
    <name evidence="2" type="ORF">ElyMa_004051900</name>
</gene>
<feature type="domain" description="DDE-1" evidence="1">
    <location>
        <begin position="2"/>
        <end position="110"/>
    </location>
</feature>
<dbReference type="AlphaFoldDB" id="A0AAV4G844"/>
<accession>A0AAV4G844</accession>
<dbReference type="Pfam" id="PF03184">
    <property type="entry name" value="DDE_1"/>
    <property type="match status" value="1"/>
</dbReference>
<organism evidence="2 3">
    <name type="scientific">Elysia marginata</name>
    <dbReference type="NCBI Taxonomy" id="1093978"/>
    <lineage>
        <taxon>Eukaryota</taxon>
        <taxon>Metazoa</taxon>
        <taxon>Spiralia</taxon>
        <taxon>Lophotrochozoa</taxon>
        <taxon>Mollusca</taxon>
        <taxon>Gastropoda</taxon>
        <taxon>Heterobranchia</taxon>
        <taxon>Euthyneura</taxon>
        <taxon>Panpulmonata</taxon>
        <taxon>Sacoglossa</taxon>
        <taxon>Placobranchoidea</taxon>
        <taxon>Plakobranchidae</taxon>
        <taxon>Elysia</taxon>
    </lineage>
</organism>
<dbReference type="GO" id="GO:0003676">
    <property type="term" value="F:nucleic acid binding"/>
    <property type="evidence" value="ECO:0007669"/>
    <property type="project" value="InterPro"/>
</dbReference>
<dbReference type="Proteomes" id="UP000762676">
    <property type="component" value="Unassembled WGS sequence"/>
</dbReference>
<evidence type="ECO:0000259" key="1">
    <source>
        <dbReference type="Pfam" id="PF03184"/>
    </source>
</evidence>
<evidence type="ECO:0000313" key="3">
    <source>
        <dbReference type="Proteomes" id="UP000762676"/>
    </source>
</evidence>
<evidence type="ECO:0000313" key="2">
    <source>
        <dbReference type="EMBL" id="GFR80735.1"/>
    </source>
</evidence>
<dbReference type="InterPro" id="IPR004875">
    <property type="entry name" value="DDE_SF_endonuclease_dom"/>
</dbReference>
<reference evidence="2 3" key="1">
    <citation type="journal article" date="2021" name="Elife">
        <title>Chloroplast acquisition without the gene transfer in kleptoplastic sea slugs, Plakobranchus ocellatus.</title>
        <authorList>
            <person name="Maeda T."/>
            <person name="Takahashi S."/>
            <person name="Yoshida T."/>
            <person name="Shimamura S."/>
            <person name="Takaki Y."/>
            <person name="Nagai Y."/>
            <person name="Toyoda A."/>
            <person name="Suzuki Y."/>
            <person name="Arimoto A."/>
            <person name="Ishii H."/>
            <person name="Satoh N."/>
            <person name="Nishiyama T."/>
            <person name="Hasebe M."/>
            <person name="Maruyama T."/>
            <person name="Minagawa J."/>
            <person name="Obokata J."/>
            <person name="Shigenobu S."/>
        </authorList>
    </citation>
    <scope>NUCLEOTIDE SEQUENCE [LARGE SCALE GENOMIC DNA]</scope>
</reference>
<sequence length="116" mass="13324">MSETEKLPLFTIRISKYNKSRCLKKIITLPTEYKVNAKAWMTRTIFEDWVSKLDRKYLLKFHIIALAIDKYPAHLAIEGLKVTTFVFLPPNITGILRSCDQGTIQALEKCSTANAF</sequence>
<comment type="caution">
    <text evidence="2">The sequence shown here is derived from an EMBL/GenBank/DDBJ whole genome shotgun (WGS) entry which is preliminary data.</text>
</comment>
<dbReference type="EMBL" id="BMAT01008239">
    <property type="protein sequence ID" value="GFR80735.1"/>
    <property type="molecule type" value="Genomic_DNA"/>
</dbReference>
<proteinExistence type="predicted"/>